<gene>
    <name evidence="5" type="ORF">DS745_22500</name>
</gene>
<sequence>MEDKNIKNKVKSVFGKNAEEYVSSESHAKGDDLPLLIEWLQPKSTWVVLDVATGGGHVAKTLAPHVSTVFSTDLTEEMLANTAKHLKTQFQNIFYVIADAESLPFLEGTFDVVTCRIAPHHFPSPASFIKEVSRVLKPSGRFVLIDNVAPENPRFDVFMNTVEKLRDESHVRCQTTEEWRELFTQNNLEVIQELARKKTFKFPTWVARTTESQEQRDQVEQYILAANEEIKNYFSIIVENNCVQSHQIDEWMVLCEKR</sequence>
<proteinExistence type="inferred from homology"/>
<dbReference type="Proteomes" id="UP000290649">
    <property type="component" value="Unassembled WGS sequence"/>
</dbReference>
<dbReference type="InterPro" id="IPR013216">
    <property type="entry name" value="Methyltransf_11"/>
</dbReference>
<evidence type="ECO:0000256" key="1">
    <source>
        <dbReference type="ARBA" id="ARBA00008361"/>
    </source>
</evidence>
<dbReference type="PANTHER" id="PTHR44942">
    <property type="entry name" value="METHYLTRANSF_11 DOMAIN-CONTAINING PROTEIN"/>
    <property type="match status" value="1"/>
</dbReference>
<dbReference type="OrthoDB" id="43862at2"/>
<dbReference type="EMBL" id="QOUX01000047">
    <property type="protein sequence ID" value="RXI96484.1"/>
    <property type="molecule type" value="Genomic_DNA"/>
</dbReference>
<comment type="caution">
    <text evidence="5">The sequence shown here is derived from an EMBL/GenBank/DDBJ whole genome shotgun (WGS) entry which is preliminary data.</text>
</comment>
<organism evidence="5 6">
    <name type="scientific">Anaerobacillus alkaliphilus</name>
    <dbReference type="NCBI Taxonomy" id="1548597"/>
    <lineage>
        <taxon>Bacteria</taxon>
        <taxon>Bacillati</taxon>
        <taxon>Bacillota</taxon>
        <taxon>Bacilli</taxon>
        <taxon>Bacillales</taxon>
        <taxon>Bacillaceae</taxon>
        <taxon>Anaerobacillus</taxon>
    </lineage>
</organism>
<evidence type="ECO:0000256" key="3">
    <source>
        <dbReference type="ARBA" id="ARBA00022679"/>
    </source>
</evidence>
<name>A0A4Q0VN55_9BACI</name>
<dbReference type="PANTHER" id="PTHR44942:SF4">
    <property type="entry name" value="METHYLTRANSFERASE TYPE 11 DOMAIN-CONTAINING PROTEIN"/>
    <property type="match status" value="1"/>
</dbReference>
<evidence type="ECO:0000313" key="6">
    <source>
        <dbReference type="Proteomes" id="UP000290649"/>
    </source>
</evidence>
<dbReference type="Gene3D" id="3.40.50.150">
    <property type="entry name" value="Vaccinia Virus protein VP39"/>
    <property type="match status" value="1"/>
</dbReference>
<evidence type="ECO:0000313" key="5">
    <source>
        <dbReference type="EMBL" id="RXI96484.1"/>
    </source>
</evidence>
<dbReference type="Pfam" id="PF08241">
    <property type="entry name" value="Methyltransf_11"/>
    <property type="match status" value="1"/>
</dbReference>
<keyword evidence="2 5" id="KW-0489">Methyltransferase</keyword>
<dbReference type="CDD" id="cd02440">
    <property type="entry name" value="AdoMet_MTases"/>
    <property type="match status" value="1"/>
</dbReference>
<dbReference type="GO" id="GO:0032259">
    <property type="term" value="P:methylation"/>
    <property type="evidence" value="ECO:0007669"/>
    <property type="project" value="UniProtKB-KW"/>
</dbReference>
<evidence type="ECO:0000259" key="4">
    <source>
        <dbReference type="Pfam" id="PF08241"/>
    </source>
</evidence>
<dbReference type="GO" id="GO:0008757">
    <property type="term" value="F:S-adenosylmethionine-dependent methyltransferase activity"/>
    <property type="evidence" value="ECO:0007669"/>
    <property type="project" value="InterPro"/>
</dbReference>
<dbReference type="InterPro" id="IPR051052">
    <property type="entry name" value="Diverse_substrate_MTase"/>
</dbReference>
<reference evidence="5 6" key="1">
    <citation type="journal article" date="2019" name="Int. J. Syst. Evol. Microbiol.">
        <title>Anaerobacillus alkaliphilus sp. nov., a novel alkaliphilic and moderately halophilic bacterium.</title>
        <authorList>
            <person name="Borsodi A.K."/>
            <person name="Aszalos J.M."/>
            <person name="Bihari P."/>
            <person name="Nagy I."/>
            <person name="Schumann P."/>
            <person name="Sproer C."/>
            <person name="Kovacs A.L."/>
            <person name="Boka K."/>
            <person name="Dobosy P."/>
            <person name="Ovari M."/>
            <person name="Szili-Kovacs T."/>
            <person name="Toth E."/>
        </authorList>
    </citation>
    <scope>NUCLEOTIDE SEQUENCE [LARGE SCALE GENOMIC DNA]</scope>
    <source>
        <strain evidence="5 6">B16-10</strain>
    </source>
</reference>
<feature type="domain" description="Methyltransferase type 11" evidence="4">
    <location>
        <begin position="49"/>
        <end position="144"/>
    </location>
</feature>
<accession>A0A4Q0VN55</accession>
<dbReference type="RefSeq" id="WP_129080461.1">
    <property type="nucleotide sequence ID" value="NZ_QOUX01000047.1"/>
</dbReference>
<evidence type="ECO:0000256" key="2">
    <source>
        <dbReference type="ARBA" id="ARBA00022603"/>
    </source>
</evidence>
<comment type="similarity">
    <text evidence="1">Belongs to the methyltransferase superfamily.</text>
</comment>
<keyword evidence="3 5" id="KW-0808">Transferase</keyword>
<protein>
    <submittedName>
        <fullName evidence="5">SAM-dependent methyltransferase</fullName>
    </submittedName>
</protein>
<dbReference type="InterPro" id="IPR029063">
    <property type="entry name" value="SAM-dependent_MTases_sf"/>
</dbReference>
<dbReference type="SUPFAM" id="SSF53335">
    <property type="entry name" value="S-adenosyl-L-methionine-dependent methyltransferases"/>
    <property type="match status" value="1"/>
</dbReference>
<keyword evidence="6" id="KW-1185">Reference proteome</keyword>
<dbReference type="AlphaFoldDB" id="A0A4Q0VN55"/>